<accession>A0ABV9BHG5</accession>
<sequence>MSSLLEVADETHGLLQDAYEDLRAAHGRIEELLDRGDGLPAKSVRAELSGAERLWDDHERLVTGYEEIRAPWHDGVEHADIDDVNTAAETFSAYLEETIPLVKDVASLIDSLGTLHQNLLALRDKLAPIQQRTHAAFAAASADLAWAGPEAQGRFALEARLHSLGDRLHELDAGRVELQPGRTVTDWYREVEAGIAEIRDVTVRLGR</sequence>
<dbReference type="Proteomes" id="UP001595990">
    <property type="component" value="Unassembled WGS sequence"/>
</dbReference>
<gene>
    <name evidence="1" type="ORF">ACFPEN_11155</name>
</gene>
<reference evidence="2" key="1">
    <citation type="journal article" date="2019" name="Int. J. Syst. Evol. Microbiol.">
        <title>The Global Catalogue of Microorganisms (GCM) 10K type strain sequencing project: providing services to taxonomists for standard genome sequencing and annotation.</title>
        <authorList>
            <consortium name="The Broad Institute Genomics Platform"/>
            <consortium name="The Broad Institute Genome Sequencing Center for Infectious Disease"/>
            <person name="Wu L."/>
            <person name="Ma J."/>
        </authorList>
    </citation>
    <scope>NUCLEOTIDE SEQUENCE [LARGE SCALE GENOMIC DNA]</scope>
    <source>
        <strain evidence="2">CECT 8064</strain>
    </source>
</reference>
<proteinExistence type="predicted"/>
<dbReference type="EMBL" id="JBHSFS010000004">
    <property type="protein sequence ID" value="MFC4513495.1"/>
    <property type="molecule type" value="Genomic_DNA"/>
</dbReference>
<name>A0ABV9BHG5_9ACTN</name>
<evidence type="ECO:0000313" key="2">
    <source>
        <dbReference type="Proteomes" id="UP001595990"/>
    </source>
</evidence>
<keyword evidence="2" id="KW-1185">Reference proteome</keyword>
<dbReference type="RefSeq" id="WP_417922728.1">
    <property type="nucleotide sequence ID" value="NZ_JBHSFS010000004.1"/>
</dbReference>
<evidence type="ECO:0000313" key="1">
    <source>
        <dbReference type="EMBL" id="MFC4513495.1"/>
    </source>
</evidence>
<comment type="caution">
    <text evidence="1">The sequence shown here is derived from an EMBL/GenBank/DDBJ whole genome shotgun (WGS) entry which is preliminary data.</text>
</comment>
<organism evidence="1 2">
    <name type="scientific">Streptomyces ehimensis</name>
    <dbReference type="NCBI Taxonomy" id="68195"/>
    <lineage>
        <taxon>Bacteria</taxon>
        <taxon>Bacillati</taxon>
        <taxon>Actinomycetota</taxon>
        <taxon>Actinomycetes</taxon>
        <taxon>Kitasatosporales</taxon>
        <taxon>Streptomycetaceae</taxon>
        <taxon>Streptomyces</taxon>
    </lineage>
</organism>
<protein>
    <submittedName>
        <fullName evidence="1">Uncharacterized protein</fullName>
    </submittedName>
</protein>